<dbReference type="Proteomes" id="UP000022272">
    <property type="component" value="Unassembled WGS sequence"/>
</dbReference>
<dbReference type="AlphaFoldDB" id="A0A016BQB6"/>
<comment type="caution">
    <text evidence="1">The sequence shown here is derived from an EMBL/GenBank/DDBJ whole genome shotgun (WGS) entry which is preliminary data.</text>
</comment>
<proteinExistence type="predicted"/>
<gene>
    <name evidence="1" type="ORF">M076_4295</name>
</gene>
<dbReference type="EMBL" id="JGDM01000098">
    <property type="protein sequence ID" value="EXZ42661.1"/>
    <property type="molecule type" value="Genomic_DNA"/>
</dbReference>
<reference evidence="1 2" key="1">
    <citation type="submission" date="2014-02" db="EMBL/GenBank/DDBJ databases">
        <authorList>
            <person name="Sears C."/>
            <person name="Carroll K."/>
            <person name="Sack B.R."/>
            <person name="Qadri F."/>
            <person name="Myers L.L."/>
            <person name="Chung G.-T."/>
            <person name="Escheverria P."/>
            <person name="Fraser C.M."/>
            <person name="Sadzewicz L."/>
            <person name="Shefchek K.A."/>
            <person name="Tallon L."/>
            <person name="Das S.P."/>
            <person name="Daugherty S."/>
            <person name="Mongodin E.F."/>
        </authorList>
    </citation>
    <scope>NUCLEOTIDE SEQUENCE [LARGE SCALE GENOMIC DNA]</scope>
    <source>
        <strain evidence="1 2">2-F-2 #4</strain>
    </source>
</reference>
<evidence type="ECO:0000313" key="2">
    <source>
        <dbReference type="Proteomes" id="UP000022272"/>
    </source>
</evidence>
<name>A0A016BQB6_BACFG</name>
<organism evidence="1 2">
    <name type="scientific">Bacteroides fragilis str. 2-F-2 #4</name>
    <dbReference type="NCBI Taxonomy" id="1339280"/>
    <lineage>
        <taxon>Bacteria</taxon>
        <taxon>Pseudomonadati</taxon>
        <taxon>Bacteroidota</taxon>
        <taxon>Bacteroidia</taxon>
        <taxon>Bacteroidales</taxon>
        <taxon>Bacteroidaceae</taxon>
        <taxon>Bacteroides</taxon>
    </lineage>
</organism>
<accession>A0A016BQB6</accession>
<evidence type="ECO:0000313" key="1">
    <source>
        <dbReference type="EMBL" id="EXZ42661.1"/>
    </source>
</evidence>
<protein>
    <submittedName>
        <fullName evidence="1">Uncharacterized protein</fullName>
    </submittedName>
</protein>
<sequence length="56" mass="6872">MRALLFLYHATMICNTELSDNHYYTTSTIAYTQLYTFSIYIDRFVYLFQINHRHKQ</sequence>